<dbReference type="PANTHER" id="PTHR43685:SF11">
    <property type="entry name" value="GLYCOSYLTRANSFERASE TAGX-RELATED"/>
    <property type="match status" value="1"/>
</dbReference>
<dbReference type="InterPro" id="IPR050834">
    <property type="entry name" value="Glycosyltransf_2"/>
</dbReference>
<keyword evidence="2" id="KW-0808">Transferase</keyword>
<comment type="caution">
    <text evidence="2">The sequence shown here is derived from an EMBL/GenBank/DDBJ whole genome shotgun (WGS) entry which is preliminary data.</text>
</comment>
<evidence type="ECO:0000313" key="3">
    <source>
        <dbReference type="Proteomes" id="UP000554965"/>
    </source>
</evidence>
<dbReference type="AlphaFoldDB" id="A0A7Z7IJW4"/>
<gene>
    <name evidence="2" type="primary">pglI</name>
    <name evidence="2" type="ORF">MSIMFB_02429</name>
</gene>
<dbReference type="EMBL" id="OCTY01000002">
    <property type="protein sequence ID" value="SOJ54938.1"/>
    <property type="molecule type" value="Genomic_DNA"/>
</dbReference>
<dbReference type="PANTHER" id="PTHR43685">
    <property type="entry name" value="GLYCOSYLTRANSFERASE"/>
    <property type="match status" value="1"/>
</dbReference>
<proteinExistence type="predicted"/>
<keyword evidence="2" id="KW-0328">Glycosyltransferase</keyword>
<sequence>MNPNNVDEMPAKPPISVCIPMYNNSATIERCLRSILDQDGVEFEIVVVDDDSPDDCATLAAALLRPGDRLIRNQIRLGLNQNHNRCMELARGDYIQFVHGDDWLLPGALRTLAQCFDDPTVGLAFAPRRMVYQNMPFWQRVGPRHIYFLRLREYNKGSSLAAQMVLAGASANFIGEPTCVMFRRQLALDVGCFRDDIYQLVDLDFWYRLLLRSAVRFVPRKLSVRTNAAATESVRNLKTRRGWLDRLRILTWLIVDPAAPTAIRAMARAWWVPTWLGAQLGAMVLGPERKSRMKTLTQAPIREFAHAKQLRDRLSL</sequence>
<protein>
    <submittedName>
        <fullName evidence="2">GalNAc(5)-diNAcBac-PP-undecaprenol beta-1,3-glucosyltransferase</fullName>
        <ecNumber evidence="2">2.4.1.293</ecNumber>
    </submittedName>
</protein>
<feature type="domain" description="Glycosyltransferase 2-like" evidence="1">
    <location>
        <begin position="16"/>
        <end position="155"/>
    </location>
</feature>
<dbReference type="SUPFAM" id="SSF53448">
    <property type="entry name" value="Nucleotide-diphospho-sugar transferases"/>
    <property type="match status" value="1"/>
</dbReference>
<reference evidence="2 3" key="1">
    <citation type="submission" date="2017-10" db="EMBL/GenBank/DDBJ databases">
        <authorList>
            <consortium name="Urmite Genomes"/>
        </authorList>
    </citation>
    <scope>NUCLEOTIDE SEQUENCE [LARGE SCALE GENOMIC DNA]</scope>
    <source>
        <strain evidence="2 3">FB-527</strain>
    </source>
</reference>
<organism evidence="2 3">
    <name type="scientific">Mycobacterium simulans</name>
    <dbReference type="NCBI Taxonomy" id="627089"/>
    <lineage>
        <taxon>Bacteria</taxon>
        <taxon>Bacillati</taxon>
        <taxon>Actinomycetota</taxon>
        <taxon>Actinomycetes</taxon>
        <taxon>Mycobacteriales</taxon>
        <taxon>Mycobacteriaceae</taxon>
        <taxon>Mycobacterium</taxon>
    </lineage>
</organism>
<dbReference type="InterPro" id="IPR001173">
    <property type="entry name" value="Glyco_trans_2-like"/>
</dbReference>
<keyword evidence="3" id="KW-1185">Reference proteome</keyword>
<dbReference type="CDD" id="cd00761">
    <property type="entry name" value="Glyco_tranf_GTA_type"/>
    <property type="match status" value="1"/>
</dbReference>
<dbReference type="Pfam" id="PF00535">
    <property type="entry name" value="Glycos_transf_2"/>
    <property type="match status" value="1"/>
</dbReference>
<dbReference type="Gene3D" id="3.90.550.10">
    <property type="entry name" value="Spore Coat Polysaccharide Biosynthesis Protein SpsA, Chain A"/>
    <property type="match status" value="1"/>
</dbReference>
<dbReference type="GO" id="GO:0016757">
    <property type="term" value="F:glycosyltransferase activity"/>
    <property type="evidence" value="ECO:0007669"/>
    <property type="project" value="UniProtKB-KW"/>
</dbReference>
<dbReference type="Proteomes" id="UP000554965">
    <property type="component" value="Unassembled WGS sequence"/>
</dbReference>
<dbReference type="EC" id="2.4.1.293" evidence="2"/>
<accession>A0A7Z7IJW4</accession>
<name>A0A7Z7IJW4_9MYCO</name>
<dbReference type="InterPro" id="IPR029044">
    <property type="entry name" value="Nucleotide-diphossugar_trans"/>
</dbReference>
<evidence type="ECO:0000259" key="1">
    <source>
        <dbReference type="Pfam" id="PF00535"/>
    </source>
</evidence>
<evidence type="ECO:0000313" key="2">
    <source>
        <dbReference type="EMBL" id="SOJ54938.1"/>
    </source>
</evidence>